<feature type="transmembrane region" description="Helical" evidence="1">
    <location>
        <begin position="127"/>
        <end position="144"/>
    </location>
</feature>
<dbReference type="AlphaFoldDB" id="A0A1H9Y0B2"/>
<dbReference type="RefSeq" id="WP_091687952.1">
    <property type="nucleotide sequence ID" value="NZ_CAAGSJ010000004.1"/>
</dbReference>
<keyword evidence="1" id="KW-0812">Transmembrane</keyword>
<accession>A0A1H9Y0B2</accession>
<evidence type="ECO:0000313" key="3">
    <source>
        <dbReference type="Proteomes" id="UP000243338"/>
    </source>
</evidence>
<keyword evidence="1" id="KW-1133">Transmembrane helix</keyword>
<keyword evidence="1" id="KW-0472">Membrane</keyword>
<keyword evidence="3" id="KW-1185">Reference proteome</keyword>
<dbReference type="Proteomes" id="UP000243338">
    <property type="component" value="Unassembled WGS sequence"/>
</dbReference>
<name>A0A1H9Y0B2_9EURY</name>
<feature type="transmembrane region" description="Helical" evidence="1">
    <location>
        <begin position="20"/>
        <end position="41"/>
    </location>
</feature>
<proteinExistence type="predicted"/>
<organism evidence="2 3">
    <name type="scientific">Methanococcoides vulcani</name>
    <dbReference type="NCBI Taxonomy" id="1353158"/>
    <lineage>
        <taxon>Archaea</taxon>
        <taxon>Methanobacteriati</taxon>
        <taxon>Methanobacteriota</taxon>
        <taxon>Stenosarchaea group</taxon>
        <taxon>Methanomicrobia</taxon>
        <taxon>Methanosarcinales</taxon>
        <taxon>Methanosarcinaceae</taxon>
        <taxon>Methanococcoides</taxon>
    </lineage>
</organism>
<evidence type="ECO:0000313" key="2">
    <source>
        <dbReference type="EMBL" id="SES62066.1"/>
    </source>
</evidence>
<evidence type="ECO:0000256" key="1">
    <source>
        <dbReference type="SAM" id="Phobius"/>
    </source>
</evidence>
<reference evidence="3" key="1">
    <citation type="submission" date="2016-10" db="EMBL/GenBank/DDBJ databases">
        <authorList>
            <person name="Varghese N."/>
            <person name="Submissions S."/>
        </authorList>
    </citation>
    <scope>NUCLEOTIDE SEQUENCE [LARGE SCALE GENOMIC DNA]</scope>
    <source>
        <strain evidence="3">SLH 33</strain>
    </source>
</reference>
<sequence length="208" mass="23475">MSLDATDIASVADMPAWWPNISIGIFFWFLGVAGAAIMVYLGEWDKLMGKSARILELEEEIRSKRETAKKLNGPNDVDTRKKWEDIIDIEERRLYAEKKDSRNLGVILYLFIGGVIASVLANGVLEAVAVGAGWTGFLGIFAIKKDSDERRKVRDKKDDEDLKEMKELLTKETHAAYYKGYYSAIEQVAREEDTTVETVLGKLGYEVE</sequence>
<protein>
    <submittedName>
        <fullName evidence="2">Uncharacterized protein</fullName>
    </submittedName>
</protein>
<feature type="transmembrane region" description="Helical" evidence="1">
    <location>
        <begin position="103"/>
        <end position="121"/>
    </location>
</feature>
<gene>
    <name evidence="2" type="ORF">SAMN04488587_0073</name>
</gene>
<dbReference type="EMBL" id="FOHQ01000001">
    <property type="protein sequence ID" value="SES62066.1"/>
    <property type="molecule type" value="Genomic_DNA"/>
</dbReference>